<gene>
    <name evidence="1" type="ORF">BSL78_17362</name>
</gene>
<dbReference type="AlphaFoldDB" id="A0A2G8KCR8"/>
<comment type="caution">
    <text evidence="1">The sequence shown here is derived from an EMBL/GenBank/DDBJ whole genome shotgun (WGS) entry which is preliminary data.</text>
</comment>
<keyword evidence="2" id="KW-1185">Reference proteome</keyword>
<evidence type="ECO:0000313" key="2">
    <source>
        <dbReference type="Proteomes" id="UP000230750"/>
    </source>
</evidence>
<organism evidence="1 2">
    <name type="scientific">Stichopus japonicus</name>
    <name type="common">Sea cucumber</name>
    <dbReference type="NCBI Taxonomy" id="307972"/>
    <lineage>
        <taxon>Eukaryota</taxon>
        <taxon>Metazoa</taxon>
        <taxon>Echinodermata</taxon>
        <taxon>Eleutherozoa</taxon>
        <taxon>Echinozoa</taxon>
        <taxon>Holothuroidea</taxon>
        <taxon>Aspidochirotacea</taxon>
        <taxon>Aspidochirotida</taxon>
        <taxon>Stichopodidae</taxon>
        <taxon>Apostichopus</taxon>
    </lineage>
</organism>
<evidence type="ECO:0000313" key="1">
    <source>
        <dbReference type="EMBL" id="PIK45772.1"/>
    </source>
</evidence>
<proteinExistence type="predicted"/>
<dbReference type="InterPro" id="IPR035914">
    <property type="entry name" value="Sperma_CUB_dom_sf"/>
</dbReference>
<protein>
    <recommendedName>
        <fullName evidence="3">CUB domain-containing protein</fullName>
    </recommendedName>
</protein>
<name>A0A2G8KCR8_STIJA</name>
<sequence length="262" mass="27989">MQNRHISCFFDPASDTSFLLCATSAKSDKVCVGGRRLAVAQAFAECPGQVTETQVGNGDRRVSFANPVCPAEQVSSCTPANNALVTSTNPVDVCCTCSSGQSQSQCCFARVFDPQLPGTFFVTSRLFPLAYPQGITQNTVVTSTVNLQATLIFFMVPPPVNNLADTLFIGAGGVIGNNVLNTYDTVGNPPTTVIGGNTLWISFVSTSENAVPSRGFVFQIEEAIPVGRKRRAIGANMTDTTETEWTYSVDGLTDSLLRFKKS</sequence>
<reference evidence="1 2" key="1">
    <citation type="journal article" date="2017" name="PLoS Biol.">
        <title>The sea cucumber genome provides insights into morphological evolution and visceral regeneration.</title>
        <authorList>
            <person name="Zhang X."/>
            <person name="Sun L."/>
            <person name="Yuan J."/>
            <person name="Sun Y."/>
            <person name="Gao Y."/>
            <person name="Zhang L."/>
            <person name="Li S."/>
            <person name="Dai H."/>
            <person name="Hamel J.F."/>
            <person name="Liu C."/>
            <person name="Yu Y."/>
            <person name="Liu S."/>
            <person name="Lin W."/>
            <person name="Guo K."/>
            <person name="Jin S."/>
            <person name="Xu P."/>
            <person name="Storey K.B."/>
            <person name="Huan P."/>
            <person name="Zhang T."/>
            <person name="Zhou Y."/>
            <person name="Zhang J."/>
            <person name="Lin C."/>
            <person name="Li X."/>
            <person name="Xing L."/>
            <person name="Huo D."/>
            <person name="Sun M."/>
            <person name="Wang L."/>
            <person name="Mercier A."/>
            <person name="Li F."/>
            <person name="Yang H."/>
            <person name="Xiang J."/>
        </authorList>
    </citation>
    <scope>NUCLEOTIDE SEQUENCE [LARGE SCALE GENOMIC DNA]</scope>
    <source>
        <strain evidence="1">Shaxun</strain>
        <tissue evidence="1">Muscle</tissue>
    </source>
</reference>
<dbReference type="EMBL" id="MRZV01000687">
    <property type="protein sequence ID" value="PIK45772.1"/>
    <property type="molecule type" value="Genomic_DNA"/>
</dbReference>
<dbReference type="SUPFAM" id="SSF49854">
    <property type="entry name" value="Spermadhesin, CUB domain"/>
    <property type="match status" value="1"/>
</dbReference>
<dbReference type="Proteomes" id="UP000230750">
    <property type="component" value="Unassembled WGS sequence"/>
</dbReference>
<evidence type="ECO:0008006" key="3">
    <source>
        <dbReference type="Google" id="ProtNLM"/>
    </source>
</evidence>
<accession>A0A2G8KCR8</accession>